<dbReference type="InterPro" id="IPR001638">
    <property type="entry name" value="Solute-binding_3/MltF_N"/>
</dbReference>
<dbReference type="InterPro" id="IPR022448">
    <property type="entry name" value="Quinoprotein_dehydrogenase"/>
</dbReference>
<dbReference type="Proteomes" id="UP001637990">
    <property type="component" value="Unassembled WGS sequence"/>
</dbReference>
<evidence type="ECO:0000256" key="4">
    <source>
        <dbReference type="SAM" id="MobiDB-lite"/>
    </source>
</evidence>
<organism evidence="7 8">
    <name type="scientific">Xanthomonas codiaei</name>
    <dbReference type="NCBI Taxonomy" id="56463"/>
    <lineage>
        <taxon>Bacteria</taxon>
        <taxon>Pseudomonadati</taxon>
        <taxon>Pseudomonadota</taxon>
        <taxon>Gammaproteobacteria</taxon>
        <taxon>Lysobacterales</taxon>
        <taxon>Lysobacteraceae</taxon>
        <taxon>Xanthomonas</taxon>
    </lineage>
</organism>
<feature type="repeat" description="ANK" evidence="3">
    <location>
        <begin position="532"/>
        <end position="564"/>
    </location>
</feature>
<keyword evidence="2 3" id="KW-0040">ANK repeat</keyword>
<evidence type="ECO:0000256" key="3">
    <source>
        <dbReference type="PROSITE-ProRule" id="PRU00023"/>
    </source>
</evidence>
<feature type="compositionally biased region" description="Low complexity" evidence="4">
    <location>
        <begin position="45"/>
        <end position="79"/>
    </location>
</feature>
<dbReference type="SMART" id="SM00062">
    <property type="entry name" value="PBPb"/>
    <property type="match status" value="1"/>
</dbReference>
<feature type="domain" description="Solute-binding protein family 3/N-terminal" evidence="5">
    <location>
        <begin position="90"/>
        <end position="313"/>
    </location>
</feature>
<feature type="region of interest" description="Disordered" evidence="4">
    <location>
        <begin position="43"/>
        <end position="90"/>
    </location>
</feature>
<protein>
    <submittedName>
        <fullName evidence="7">MoxJ protein</fullName>
    </submittedName>
    <submittedName>
        <fullName evidence="6">Quinoprotein dehydrogenase-associated putative ABC transporter substrate-binding protein</fullName>
    </submittedName>
</protein>
<dbReference type="Proteomes" id="UP000237872">
    <property type="component" value="Unassembled WGS sequence"/>
</dbReference>
<dbReference type="AlphaFoldDB" id="A0A2S7CXZ7"/>
<dbReference type="PROSITE" id="PS50088">
    <property type="entry name" value="ANK_REPEAT"/>
    <property type="match status" value="4"/>
</dbReference>
<accession>A0A2S7CXZ7</accession>
<feature type="repeat" description="ANK" evidence="3">
    <location>
        <begin position="466"/>
        <end position="498"/>
    </location>
</feature>
<evidence type="ECO:0000313" key="7">
    <source>
        <dbReference type="EMBL" id="PPU66334.1"/>
    </source>
</evidence>
<dbReference type="InterPro" id="IPR002110">
    <property type="entry name" value="Ankyrin_rpt"/>
</dbReference>
<dbReference type="EMBL" id="MDEC01000002">
    <property type="protein sequence ID" value="PPU66334.1"/>
    <property type="molecule type" value="Genomic_DNA"/>
</dbReference>
<proteinExistence type="predicted"/>
<evidence type="ECO:0000313" key="6">
    <source>
        <dbReference type="EMBL" id="MFO3705743.1"/>
    </source>
</evidence>
<dbReference type="SUPFAM" id="SSF48403">
    <property type="entry name" value="Ankyrin repeat"/>
    <property type="match status" value="1"/>
</dbReference>
<dbReference type="InterPro" id="IPR036770">
    <property type="entry name" value="Ankyrin_rpt-contain_sf"/>
</dbReference>
<comment type="caution">
    <text evidence="7">The sequence shown here is derived from an EMBL/GenBank/DDBJ whole genome shotgun (WGS) entry which is preliminary data.</text>
</comment>
<evidence type="ECO:0000256" key="1">
    <source>
        <dbReference type="ARBA" id="ARBA00022737"/>
    </source>
</evidence>
<dbReference type="RefSeq" id="WP_104539405.1">
    <property type="nucleotide sequence ID" value="NZ_JBJGBS010000051.1"/>
</dbReference>
<evidence type="ECO:0000259" key="5">
    <source>
        <dbReference type="SMART" id="SM00062"/>
    </source>
</evidence>
<dbReference type="Gene3D" id="1.25.40.20">
    <property type="entry name" value="Ankyrin repeat-containing domain"/>
    <property type="match status" value="2"/>
</dbReference>
<dbReference type="SMART" id="SM00248">
    <property type="entry name" value="ANK"/>
    <property type="match status" value="5"/>
</dbReference>
<dbReference type="Gene3D" id="3.40.190.10">
    <property type="entry name" value="Periplasmic binding protein-like II"/>
    <property type="match status" value="2"/>
</dbReference>
<gene>
    <name evidence="6" type="ORF">ACI6Q5_12305</name>
    <name evidence="7" type="ORF">XcodCFBP4690_02030</name>
</gene>
<reference evidence="7 8" key="1">
    <citation type="submission" date="2016-08" db="EMBL/GenBank/DDBJ databases">
        <authorList>
            <person name="Seilhamer J.J."/>
        </authorList>
    </citation>
    <scope>NUCLEOTIDE SEQUENCE [LARGE SCALE GENOMIC DNA]</scope>
    <source>
        <strain evidence="7 8">CFBP4690</strain>
    </source>
</reference>
<keyword evidence="9" id="KW-1185">Reference proteome</keyword>
<evidence type="ECO:0000256" key="2">
    <source>
        <dbReference type="ARBA" id="ARBA00023043"/>
    </source>
</evidence>
<dbReference type="SUPFAM" id="SSF53850">
    <property type="entry name" value="Periplasmic binding protein-like II"/>
    <property type="match status" value="1"/>
</dbReference>
<keyword evidence="1" id="KW-0677">Repeat</keyword>
<name>A0A2S7CXZ7_9XANT</name>
<feature type="repeat" description="ANK" evidence="3">
    <location>
        <begin position="499"/>
        <end position="531"/>
    </location>
</feature>
<dbReference type="PROSITE" id="PS50297">
    <property type="entry name" value="ANK_REP_REGION"/>
    <property type="match status" value="4"/>
</dbReference>
<dbReference type="NCBIfam" id="TIGR03871">
    <property type="entry name" value="ABC_peri_MoxJ_2"/>
    <property type="match status" value="1"/>
</dbReference>
<dbReference type="Pfam" id="PF00023">
    <property type="entry name" value="Ank"/>
    <property type="match status" value="1"/>
</dbReference>
<sequence>MTSTQGVGRAGRQLAAGLRGTHRHLHTVLLVCSLGLVAAGCTREPSSPAARASDSGAASTATPASMASTAAPAAAQTPANTPPPAPDPTVLRVCADPGNMPLSNKAGEGFQNKIAHVVADAMGRRLEYEWRTYYQRGLARSTINAGRCDLLMDLNSDFEQGLTTRPVYRSTYVLVTRKGLELRPRSLDDAALKSIKLGVFQSSPARQALYEHGISGEVQYLFYDSASAPEEHPGKLVERVAANQLDAAESWGPVAGYYAARGGLGMVPLNTIDDAVLEYSMAWAVSRKNAPLRDALNKALQDNAARIAQILHDYHVPLVRCSDCIVAGDLPSHGPYATPAAASTARSPAASSQELAQLQLRIADGADPNQELAHALDAGDAVRAAWLLRHGADANTPNLLGEPPLHQAIRNQEPDLVGLLLDAGARLDARDASGWTALMKAAWANDADSVGRLLRKRAPVDTVSGDGWSALDLAVSYADAEVVQALLAAGANVRRANATGFTPAMFAVARDDPAILDALLARGADVGHANQAGVTALMLAAAAGREQVAKRLLAAGADPAARNREGKTAAALAQDRGDTALAALLSDAGRPSRR</sequence>
<reference evidence="6 9" key="2">
    <citation type="submission" date="2024-11" db="EMBL/GenBank/DDBJ databases">
        <title>Genome sequencing of Xanthomonas codiaei.</title>
        <authorList>
            <person name="Studholme D.J."/>
        </authorList>
    </citation>
    <scope>NUCLEOTIDE SEQUENCE [LARGE SCALE GENOMIC DNA]</scope>
    <source>
        <strain evidence="6 9">NCPPB 4350</strain>
    </source>
</reference>
<dbReference type="PANTHER" id="PTHR24171">
    <property type="entry name" value="ANKYRIN REPEAT DOMAIN-CONTAINING PROTEIN 39-RELATED"/>
    <property type="match status" value="1"/>
</dbReference>
<dbReference type="OrthoDB" id="176845at2"/>
<feature type="repeat" description="ANK" evidence="3">
    <location>
        <begin position="400"/>
        <end position="432"/>
    </location>
</feature>
<evidence type="ECO:0000313" key="8">
    <source>
        <dbReference type="Proteomes" id="UP000237872"/>
    </source>
</evidence>
<evidence type="ECO:0000313" key="9">
    <source>
        <dbReference type="Proteomes" id="UP001637990"/>
    </source>
</evidence>
<dbReference type="EMBL" id="JBJGBS010000051">
    <property type="protein sequence ID" value="MFO3705743.1"/>
    <property type="molecule type" value="Genomic_DNA"/>
</dbReference>
<dbReference type="Pfam" id="PF12796">
    <property type="entry name" value="Ank_2"/>
    <property type="match status" value="2"/>
</dbReference>